<dbReference type="Proteomes" id="UP000299102">
    <property type="component" value="Unassembled WGS sequence"/>
</dbReference>
<evidence type="ECO:0008006" key="3">
    <source>
        <dbReference type="Google" id="ProtNLM"/>
    </source>
</evidence>
<dbReference type="PANTHER" id="PTHR47027:SF30">
    <property type="entry name" value="THAP-TYPE DOMAIN-CONTAINING PROTEIN"/>
    <property type="match status" value="1"/>
</dbReference>
<evidence type="ECO:0000313" key="1">
    <source>
        <dbReference type="EMBL" id="GBP52205.1"/>
    </source>
</evidence>
<reference evidence="1 2" key="1">
    <citation type="journal article" date="2019" name="Commun. Biol.">
        <title>The bagworm genome reveals a unique fibroin gene that provides high tensile strength.</title>
        <authorList>
            <person name="Kono N."/>
            <person name="Nakamura H."/>
            <person name="Ohtoshi R."/>
            <person name="Tomita M."/>
            <person name="Numata K."/>
            <person name="Arakawa K."/>
        </authorList>
    </citation>
    <scope>NUCLEOTIDE SEQUENCE [LARGE SCALE GENOMIC DNA]</scope>
</reference>
<gene>
    <name evidence="1" type="ORF">EVAR_87590_1</name>
</gene>
<sequence>MDELSANASCFLYADDQIILAPSPCGLQDGEKVEQVKEFVYLGSLFTNDGKHDRNIKRRVNAGNKMNGALLAIMNSKSILLQARLTNHNGVLILTLMSGIESCVWWKKNESGINAVEMRSLRNMCGVFQKGRCRNSAARERCGLKEDVMIRVERGMLRCLAIWERKNESRLTKQIYRANMCDGKVGKGRPRKFYARNKSVLNRKFKELAIRPPTSLDLTDYE</sequence>
<keyword evidence="2" id="KW-1185">Reference proteome</keyword>
<accession>A0A4C1WQ25</accession>
<name>A0A4C1WQ25_EUMVA</name>
<evidence type="ECO:0000313" key="2">
    <source>
        <dbReference type="Proteomes" id="UP000299102"/>
    </source>
</evidence>
<comment type="caution">
    <text evidence="1">The sequence shown here is derived from an EMBL/GenBank/DDBJ whole genome shotgun (WGS) entry which is preliminary data.</text>
</comment>
<dbReference type="STRING" id="151549.A0A4C1WQ25"/>
<proteinExistence type="predicted"/>
<dbReference type="PANTHER" id="PTHR47027">
    <property type="entry name" value="REVERSE TRANSCRIPTASE DOMAIN-CONTAINING PROTEIN"/>
    <property type="match status" value="1"/>
</dbReference>
<dbReference type="AlphaFoldDB" id="A0A4C1WQ25"/>
<protein>
    <recommendedName>
        <fullName evidence="3">Reverse transcriptase domain-containing protein</fullName>
    </recommendedName>
</protein>
<dbReference type="EMBL" id="BGZK01000597">
    <property type="protein sequence ID" value="GBP52205.1"/>
    <property type="molecule type" value="Genomic_DNA"/>
</dbReference>
<organism evidence="1 2">
    <name type="scientific">Eumeta variegata</name>
    <name type="common">Bagworm moth</name>
    <name type="synonym">Eumeta japonica</name>
    <dbReference type="NCBI Taxonomy" id="151549"/>
    <lineage>
        <taxon>Eukaryota</taxon>
        <taxon>Metazoa</taxon>
        <taxon>Ecdysozoa</taxon>
        <taxon>Arthropoda</taxon>
        <taxon>Hexapoda</taxon>
        <taxon>Insecta</taxon>
        <taxon>Pterygota</taxon>
        <taxon>Neoptera</taxon>
        <taxon>Endopterygota</taxon>
        <taxon>Lepidoptera</taxon>
        <taxon>Glossata</taxon>
        <taxon>Ditrysia</taxon>
        <taxon>Tineoidea</taxon>
        <taxon>Psychidae</taxon>
        <taxon>Oiketicinae</taxon>
        <taxon>Eumeta</taxon>
    </lineage>
</organism>
<dbReference type="OrthoDB" id="425681at2759"/>